<name>A0A2H1KQL9_9MICO</name>
<dbReference type="InterPro" id="IPR052702">
    <property type="entry name" value="MscS-like_channel"/>
</dbReference>
<dbReference type="GO" id="GO:0003676">
    <property type="term" value="F:nucleic acid binding"/>
    <property type="evidence" value="ECO:0007669"/>
    <property type="project" value="InterPro"/>
</dbReference>
<gene>
    <name evidence="2" type="ORF">BANT918_02653</name>
</gene>
<dbReference type="EMBL" id="FXZD01000009">
    <property type="protein sequence ID" value="SMY01908.1"/>
    <property type="molecule type" value="Genomic_DNA"/>
</dbReference>
<accession>A0A2H1KQL9</accession>
<protein>
    <submittedName>
        <fullName evidence="2">Winged helix-turn helix</fullName>
    </submittedName>
</protein>
<dbReference type="SUPFAM" id="SSF53098">
    <property type="entry name" value="Ribonuclease H-like"/>
    <property type="match status" value="1"/>
</dbReference>
<evidence type="ECO:0000313" key="3">
    <source>
        <dbReference type="Proteomes" id="UP000234433"/>
    </source>
</evidence>
<organism evidence="2 3">
    <name type="scientific">Brevibacterium antiquum CNRZ 918</name>
    <dbReference type="NCBI Taxonomy" id="1255637"/>
    <lineage>
        <taxon>Bacteria</taxon>
        <taxon>Bacillati</taxon>
        <taxon>Actinomycetota</taxon>
        <taxon>Actinomycetes</taxon>
        <taxon>Micrococcales</taxon>
        <taxon>Brevibacteriaceae</taxon>
        <taxon>Brevibacterium</taxon>
    </lineage>
</organism>
<dbReference type="OrthoDB" id="2375382at2"/>
<dbReference type="InterPro" id="IPR012337">
    <property type="entry name" value="RNaseH-like_sf"/>
</dbReference>
<dbReference type="Proteomes" id="UP000234433">
    <property type="component" value="Unassembled WGS sequence"/>
</dbReference>
<dbReference type="PANTHER" id="PTHR30347">
    <property type="entry name" value="POTASSIUM CHANNEL RELATED"/>
    <property type="match status" value="1"/>
</dbReference>
<dbReference type="AlphaFoldDB" id="A0A2H1KQL9"/>
<dbReference type="InterPro" id="IPR038717">
    <property type="entry name" value="Tc1-like_DDE_dom"/>
</dbReference>
<reference evidence="2 3" key="1">
    <citation type="submission" date="2017-03" db="EMBL/GenBank/DDBJ databases">
        <authorList>
            <person name="Afonso C.L."/>
            <person name="Miller P.J."/>
            <person name="Scott M.A."/>
            <person name="Spackman E."/>
            <person name="Goraichik I."/>
            <person name="Dimitrov K.M."/>
            <person name="Suarez D.L."/>
            <person name="Swayne D.E."/>
        </authorList>
    </citation>
    <scope>NUCLEOTIDE SEQUENCE [LARGE SCALE GENOMIC DNA]</scope>
    <source>
        <strain evidence="2 3">CNRZ 918</strain>
    </source>
</reference>
<dbReference type="Gene3D" id="3.30.420.10">
    <property type="entry name" value="Ribonuclease H-like superfamily/Ribonuclease H"/>
    <property type="match status" value="1"/>
</dbReference>
<dbReference type="InterPro" id="IPR036397">
    <property type="entry name" value="RNaseH_sf"/>
</dbReference>
<dbReference type="InterPro" id="IPR009057">
    <property type="entry name" value="Homeodomain-like_sf"/>
</dbReference>
<dbReference type="InterPro" id="IPR001584">
    <property type="entry name" value="Integrase_cat-core"/>
</dbReference>
<dbReference type="PANTHER" id="PTHR30347:SF1">
    <property type="entry name" value="MECHANOSENSITIVE CHANNEL MSCK"/>
    <property type="match status" value="1"/>
</dbReference>
<dbReference type="NCBIfam" id="NF033545">
    <property type="entry name" value="transpos_IS630"/>
    <property type="match status" value="1"/>
</dbReference>
<dbReference type="RefSeq" id="WP_101620691.1">
    <property type="nucleotide sequence ID" value="NZ_FXZD01000009.1"/>
</dbReference>
<sequence length="357" mass="40364">MANSPAPALVLLEDDEPILREWVRASTIKAGLARRARIVLLAADGLANTRIAELTGSSVVTVLKWRARYAEAGIAGLGDDPRSGRPKQLDHFDIVTTTLVPPPKKYGVTHWSSRLLGKHLKVGNATVARAWREYGIQPWKAETFKFSTDPELEAKVTDVIGLYLAPPDNAVVLSVDEKSQIQALDRTAPLLPMRMGDAEKRTHDYHRHGTSTLFAALDVATGQVTGAVKPRHRRQEFLSFLRQIDRAYPDQELHLVMDNYATHKTAEVRDWLEARPRFHVHFTPTSGSWLNLVEVWFGIIDRQAIKRGVFTSVKNLNKKIREFITGWNKRKHPFVWTKTPEQVLEKAKPKTTSETRH</sequence>
<evidence type="ECO:0000259" key="1">
    <source>
        <dbReference type="PROSITE" id="PS50994"/>
    </source>
</evidence>
<dbReference type="Pfam" id="PF13358">
    <property type="entry name" value="DDE_3"/>
    <property type="match status" value="1"/>
</dbReference>
<dbReference type="GO" id="GO:0015074">
    <property type="term" value="P:DNA integration"/>
    <property type="evidence" value="ECO:0007669"/>
    <property type="project" value="InterPro"/>
</dbReference>
<dbReference type="Pfam" id="PF13551">
    <property type="entry name" value="HTH_29"/>
    <property type="match status" value="1"/>
</dbReference>
<proteinExistence type="predicted"/>
<evidence type="ECO:0000313" key="2">
    <source>
        <dbReference type="EMBL" id="SMY01908.1"/>
    </source>
</evidence>
<dbReference type="PROSITE" id="PS50994">
    <property type="entry name" value="INTEGRASE"/>
    <property type="match status" value="1"/>
</dbReference>
<feature type="domain" description="Integrase catalytic" evidence="1">
    <location>
        <begin position="185"/>
        <end position="348"/>
    </location>
</feature>
<dbReference type="SUPFAM" id="SSF46689">
    <property type="entry name" value="Homeodomain-like"/>
    <property type="match status" value="1"/>
</dbReference>
<dbReference type="InterPro" id="IPR047655">
    <property type="entry name" value="Transpos_IS630-like"/>
</dbReference>